<evidence type="ECO:0000259" key="13">
    <source>
        <dbReference type="SMART" id="SM00237"/>
    </source>
</evidence>
<keyword evidence="4" id="KW-0109">Calcium transport</keyword>
<dbReference type="InterPro" id="IPR038081">
    <property type="entry name" value="CalX-like_sf"/>
</dbReference>
<keyword evidence="2" id="KW-0813">Transport</keyword>
<evidence type="ECO:0000256" key="3">
    <source>
        <dbReference type="ARBA" id="ARBA00022449"/>
    </source>
</evidence>
<dbReference type="Gene3D" id="1.20.1420.30">
    <property type="entry name" value="NCX, central ion-binding region"/>
    <property type="match status" value="1"/>
</dbReference>
<evidence type="ECO:0000256" key="9">
    <source>
        <dbReference type="ARBA" id="ARBA00022989"/>
    </source>
</evidence>
<evidence type="ECO:0000256" key="7">
    <source>
        <dbReference type="ARBA" id="ARBA00022737"/>
    </source>
</evidence>
<comment type="subcellular location">
    <subcellularLocation>
        <location evidence="1">Endomembrane system</location>
        <topology evidence="1">Multi-pass membrane protein</topology>
    </subcellularLocation>
</comment>
<keyword evidence="6" id="KW-0732">Signal</keyword>
<dbReference type="InterPro" id="IPR032452">
    <property type="entry name" value="Na_Ca_Ex_C-exten"/>
</dbReference>
<evidence type="ECO:0000256" key="6">
    <source>
        <dbReference type="ARBA" id="ARBA00022729"/>
    </source>
</evidence>
<dbReference type="Pfam" id="PF01699">
    <property type="entry name" value="Na_Ca_ex"/>
    <property type="match status" value="1"/>
</dbReference>
<keyword evidence="5 12" id="KW-0812">Transmembrane</keyword>
<dbReference type="GO" id="GO:0042383">
    <property type="term" value="C:sarcolemma"/>
    <property type="evidence" value="ECO:0007669"/>
    <property type="project" value="TreeGrafter"/>
</dbReference>
<proteinExistence type="predicted"/>
<dbReference type="SMART" id="SM00237">
    <property type="entry name" value="Calx_beta"/>
    <property type="match status" value="1"/>
</dbReference>
<feature type="transmembrane region" description="Helical" evidence="12">
    <location>
        <begin position="262"/>
        <end position="282"/>
    </location>
</feature>
<dbReference type="GO" id="GO:0098794">
    <property type="term" value="C:postsynapse"/>
    <property type="evidence" value="ECO:0007669"/>
    <property type="project" value="TreeGrafter"/>
</dbReference>
<evidence type="ECO:0000256" key="8">
    <source>
        <dbReference type="ARBA" id="ARBA00022837"/>
    </source>
</evidence>
<keyword evidence="9 12" id="KW-1133">Transmembrane helix</keyword>
<keyword evidence="11 12" id="KW-0472">Membrane</keyword>
<keyword evidence="8" id="KW-0106">Calcium</keyword>
<evidence type="ECO:0000256" key="2">
    <source>
        <dbReference type="ARBA" id="ARBA00022448"/>
    </source>
</evidence>
<keyword evidence="7" id="KW-0677">Repeat</keyword>
<dbReference type="PANTHER" id="PTHR11878">
    <property type="entry name" value="SODIUM/CALCIUM EXCHANGER"/>
    <property type="match status" value="1"/>
</dbReference>
<dbReference type="GO" id="GO:0030424">
    <property type="term" value="C:axon"/>
    <property type="evidence" value="ECO:0007669"/>
    <property type="project" value="TreeGrafter"/>
</dbReference>
<evidence type="ECO:0000313" key="14">
    <source>
        <dbReference type="EMBL" id="CAG5131763.1"/>
    </source>
</evidence>
<dbReference type="InterPro" id="IPR004837">
    <property type="entry name" value="NaCa_Exmemb"/>
</dbReference>
<feature type="transmembrane region" description="Helical" evidence="12">
    <location>
        <begin position="200"/>
        <end position="221"/>
    </location>
</feature>
<dbReference type="AlphaFoldDB" id="A0A8S3ZQI8"/>
<dbReference type="GO" id="GO:0005432">
    <property type="term" value="F:calcium:sodium antiporter activity"/>
    <property type="evidence" value="ECO:0007669"/>
    <property type="project" value="TreeGrafter"/>
</dbReference>
<feature type="domain" description="Calx-beta" evidence="13">
    <location>
        <begin position="385"/>
        <end position="484"/>
    </location>
</feature>
<dbReference type="InterPro" id="IPR003644">
    <property type="entry name" value="Calx_beta"/>
</dbReference>
<dbReference type="Proteomes" id="UP000678393">
    <property type="component" value="Unassembled WGS sequence"/>
</dbReference>
<organism evidence="14 15">
    <name type="scientific">Candidula unifasciata</name>
    <dbReference type="NCBI Taxonomy" id="100452"/>
    <lineage>
        <taxon>Eukaryota</taxon>
        <taxon>Metazoa</taxon>
        <taxon>Spiralia</taxon>
        <taxon>Lophotrochozoa</taxon>
        <taxon>Mollusca</taxon>
        <taxon>Gastropoda</taxon>
        <taxon>Heterobranchia</taxon>
        <taxon>Euthyneura</taxon>
        <taxon>Panpulmonata</taxon>
        <taxon>Eupulmonata</taxon>
        <taxon>Stylommatophora</taxon>
        <taxon>Helicina</taxon>
        <taxon>Helicoidea</taxon>
        <taxon>Geomitridae</taxon>
        <taxon>Candidula</taxon>
    </lineage>
</organism>
<dbReference type="OrthoDB" id="418484at2759"/>
<feature type="transmembrane region" description="Helical" evidence="12">
    <location>
        <begin position="105"/>
        <end position="125"/>
    </location>
</feature>
<keyword evidence="3" id="KW-0050">Antiport</keyword>
<dbReference type="PANTHER" id="PTHR11878:SF65">
    <property type="entry name" value="NA_CA-EXCHANGE PROTEIN, ISOFORM G"/>
    <property type="match status" value="1"/>
</dbReference>
<dbReference type="GO" id="GO:0098703">
    <property type="term" value="P:calcium ion import across plasma membrane"/>
    <property type="evidence" value="ECO:0007669"/>
    <property type="project" value="TreeGrafter"/>
</dbReference>
<keyword evidence="10" id="KW-0406">Ion transport</keyword>
<dbReference type="SUPFAM" id="SSF141072">
    <property type="entry name" value="CalX-like"/>
    <property type="match status" value="2"/>
</dbReference>
<dbReference type="Pfam" id="PF16494">
    <property type="entry name" value="Na_Ca_ex_C"/>
    <property type="match status" value="1"/>
</dbReference>
<feature type="transmembrane region" description="Helical" evidence="12">
    <location>
        <begin position="233"/>
        <end position="256"/>
    </location>
</feature>
<evidence type="ECO:0000256" key="4">
    <source>
        <dbReference type="ARBA" id="ARBA00022568"/>
    </source>
</evidence>
<evidence type="ECO:0000256" key="10">
    <source>
        <dbReference type="ARBA" id="ARBA00023065"/>
    </source>
</evidence>
<dbReference type="InterPro" id="IPR051171">
    <property type="entry name" value="CaCA"/>
</dbReference>
<evidence type="ECO:0000256" key="5">
    <source>
        <dbReference type="ARBA" id="ARBA00022692"/>
    </source>
</evidence>
<evidence type="ECO:0000256" key="11">
    <source>
        <dbReference type="ARBA" id="ARBA00023136"/>
    </source>
</evidence>
<keyword evidence="15" id="KW-1185">Reference proteome</keyword>
<gene>
    <name evidence="14" type="ORF">CUNI_LOCUS17321</name>
</gene>
<dbReference type="EMBL" id="CAJHNH020004867">
    <property type="protein sequence ID" value="CAG5131763.1"/>
    <property type="molecule type" value="Genomic_DNA"/>
</dbReference>
<protein>
    <recommendedName>
        <fullName evidence="13">Calx-beta domain-containing protein</fullName>
    </recommendedName>
</protein>
<sequence length="567" mass="63352">MTNAFSIPNQGSGFDFPGIFFSPKAMDIILGINISGSPGTVLSINVSGEANETSTTPRDTDNYIDLNPDEDQKHDSCPTIRGLCKENLLVPMWRLELDTTDDDRYFRAILYVIALIYLFIGLSVITERLMTAVDVIVSKKKQIAVMISDGTIVYVTDRLWSETLANVTIVALGSSASEILLTIVEVYSNDFQVGSLGPSAIIGSAAYNLFIISAICMFAVPVDKAQKITKGRVFLVTAAWSVFAYIWLFIILFVISKGVIEIWEAVLTCLFFPGSVYTAYLADKNVEVGKCMDRQYCRSEEVTIESQGKSMESVTDSREGNRNEIALMISKLRETNPHLSLTAVAAMAKKQIMNKEPKSKAFYRAAKKINSWPQIMKETESCTAITEEEYDFNVTKVFFESDTYSAMEDAGVVRLMVLRKNGDINKVCRVDYYTEDGTAKNILNYAAARGSIIFKPLQTKAQINIALKSGNRINEDEYFYVRLSNPKLRDIHENELLMPTILGIFYFPNTTLIVEENCGDIPVKVCRAKGGKGRIKLPYHPVNGTAELGEDFKIFGSELIFENHEYE</sequence>
<dbReference type="InterPro" id="IPR044880">
    <property type="entry name" value="NCX_ion-bd_dom_sf"/>
</dbReference>
<evidence type="ECO:0000256" key="1">
    <source>
        <dbReference type="ARBA" id="ARBA00004127"/>
    </source>
</evidence>
<evidence type="ECO:0000256" key="12">
    <source>
        <dbReference type="SAM" id="Phobius"/>
    </source>
</evidence>
<name>A0A8S3ZQI8_9EUPU</name>
<accession>A0A8S3ZQI8</accession>
<reference evidence="14" key="1">
    <citation type="submission" date="2021-04" db="EMBL/GenBank/DDBJ databases">
        <authorList>
            <consortium name="Molecular Ecology Group"/>
        </authorList>
    </citation>
    <scope>NUCLEOTIDE SEQUENCE</scope>
</reference>
<evidence type="ECO:0000313" key="15">
    <source>
        <dbReference type="Proteomes" id="UP000678393"/>
    </source>
</evidence>
<comment type="caution">
    <text evidence="14">The sequence shown here is derived from an EMBL/GenBank/DDBJ whole genome shotgun (WGS) entry which is preliminary data.</text>
</comment>
<dbReference type="GO" id="GO:0012505">
    <property type="term" value="C:endomembrane system"/>
    <property type="evidence" value="ECO:0007669"/>
    <property type="project" value="UniProtKB-SubCell"/>
</dbReference>
<dbReference type="Pfam" id="PF03160">
    <property type="entry name" value="Calx-beta"/>
    <property type="match status" value="2"/>
</dbReference>
<dbReference type="GO" id="GO:0007154">
    <property type="term" value="P:cell communication"/>
    <property type="evidence" value="ECO:0007669"/>
    <property type="project" value="InterPro"/>
</dbReference>
<dbReference type="Gene3D" id="2.60.40.2030">
    <property type="match status" value="2"/>
</dbReference>